<sequence length="320" mass="34839">MFFQTLNKVLLKLMPIITPTSVIIGIVFSESLQPFIFLVPWIFAFMTFSGSLQSKFADIKSVVHFARPLLTCLIVLHLLMPFIAYGIGKIAFQNDHYTIIGLVLAFLIPTGVSSLIWVSIYKGNVILTISIIVLDSFLSPFIVPAVLQLLFGTTVHMDAFEIMEGLIWMIVLPSILGMVLNETTKGKINETLAPIFAPVSKLCLGAVVGLNGAAIAPYFHELNGKLLFISVVVFVLACSGYLVSWVISSMLKEEAGIKIALIFNGGMRNISAGAVIAITYFPAPVAIPVIIGMLFQQILASLTGNFIARPISKRVKEMSA</sequence>
<feature type="transmembrane region" description="Helical" evidence="1">
    <location>
        <begin position="226"/>
        <end position="247"/>
    </location>
</feature>
<dbReference type="AlphaFoldDB" id="A0A8J8GED3"/>
<dbReference type="InterPro" id="IPR016833">
    <property type="entry name" value="Put_Na-Bile_cotransptr"/>
</dbReference>
<dbReference type="InterPro" id="IPR038770">
    <property type="entry name" value="Na+/solute_symporter_sf"/>
</dbReference>
<organism evidence="2 3">
    <name type="scientific">Calidifontibacillus erzurumensis</name>
    <dbReference type="NCBI Taxonomy" id="2741433"/>
    <lineage>
        <taxon>Bacteria</taxon>
        <taxon>Bacillati</taxon>
        <taxon>Bacillota</taxon>
        <taxon>Bacilli</taxon>
        <taxon>Bacillales</taxon>
        <taxon>Bacillaceae</taxon>
        <taxon>Calidifontibacillus/Schinkia group</taxon>
        <taxon>Calidifontibacillus</taxon>
    </lineage>
</organism>
<dbReference type="InterPro" id="IPR004710">
    <property type="entry name" value="Bilac:Na_transpt"/>
</dbReference>
<feature type="transmembrane region" description="Helical" evidence="1">
    <location>
        <begin position="287"/>
        <end position="308"/>
    </location>
</feature>
<feature type="transmembrane region" description="Helical" evidence="1">
    <location>
        <begin position="202"/>
        <end position="220"/>
    </location>
</feature>
<dbReference type="PANTHER" id="PTHR10361">
    <property type="entry name" value="SODIUM-BILE ACID COTRANSPORTER"/>
    <property type="match status" value="1"/>
</dbReference>
<gene>
    <name evidence="2" type="ORF">HR057_10215</name>
</gene>
<proteinExistence type="predicted"/>
<dbReference type="Proteomes" id="UP000625804">
    <property type="component" value="Unassembled WGS sequence"/>
</dbReference>
<evidence type="ECO:0000313" key="3">
    <source>
        <dbReference type="Proteomes" id="UP000625804"/>
    </source>
</evidence>
<keyword evidence="3" id="KW-1185">Reference proteome</keyword>
<feature type="transmembrane region" description="Helical" evidence="1">
    <location>
        <begin position="9"/>
        <end position="29"/>
    </location>
</feature>
<protein>
    <submittedName>
        <fullName evidence="2">Bile acid:sodium symporter family protein</fullName>
    </submittedName>
</protein>
<keyword evidence="1" id="KW-1133">Transmembrane helix</keyword>
<reference evidence="2" key="1">
    <citation type="submission" date="2020-06" db="EMBL/GenBank/DDBJ databases">
        <title>A novel thermopfilic bacterium from Erzurum, Turkey.</title>
        <authorList>
            <person name="Adiguzel A."/>
            <person name="Ay H."/>
            <person name="Baltaci M.O."/>
        </authorList>
    </citation>
    <scope>NUCLEOTIDE SEQUENCE</scope>
    <source>
        <strain evidence="2">P2</strain>
    </source>
</reference>
<evidence type="ECO:0000313" key="2">
    <source>
        <dbReference type="EMBL" id="NSL52127.1"/>
    </source>
</evidence>
<keyword evidence="1" id="KW-0812">Transmembrane</keyword>
<comment type="caution">
    <text evidence="2">The sequence shown here is derived from an EMBL/GenBank/DDBJ whole genome shotgun (WGS) entry which is preliminary data.</text>
</comment>
<dbReference type="Gene3D" id="1.20.1530.20">
    <property type="match status" value="1"/>
</dbReference>
<accession>A0A8J8GED3</accession>
<feature type="transmembrane region" description="Helical" evidence="1">
    <location>
        <begin position="125"/>
        <end position="150"/>
    </location>
</feature>
<dbReference type="Pfam" id="PF13593">
    <property type="entry name" value="SBF_like"/>
    <property type="match status" value="1"/>
</dbReference>
<evidence type="ECO:0000256" key="1">
    <source>
        <dbReference type="SAM" id="Phobius"/>
    </source>
</evidence>
<feature type="transmembrane region" description="Helical" evidence="1">
    <location>
        <begin position="35"/>
        <end position="53"/>
    </location>
</feature>
<dbReference type="EMBL" id="JABTTE010000013">
    <property type="protein sequence ID" value="NSL52127.1"/>
    <property type="molecule type" value="Genomic_DNA"/>
</dbReference>
<dbReference type="PANTHER" id="PTHR10361:SF28">
    <property type="entry name" value="P3 PROTEIN-RELATED"/>
    <property type="match status" value="1"/>
</dbReference>
<feature type="transmembrane region" description="Helical" evidence="1">
    <location>
        <begin position="162"/>
        <end position="181"/>
    </location>
</feature>
<feature type="transmembrane region" description="Helical" evidence="1">
    <location>
        <begin position="65"/>
        <end position="87"/>
    </location>
</feature>
<feature type="transmembrane region" description="Helical" evidence="1">
    <location>
        <begin position="99"/>
        <end position="118"/>
    </location>
</feature>
<keyword evidence="1" id="KW-0472">Membrane</keyword>
<name>A0A8J8GED3_9BACI</name>
<feature type="transmembrane region" description="Helical" evidence="1">
    <location>
        <begin position="259"/>
        <end position="281"/>
    </location>
</feature>